<dbReference type="PANTHER" id="PTHR31350:SF27">
    <property type="entry name" value="HEMIMETHYLATED DNA-BINDING DOMAIN-CONTAINING PROTEIN"/>
    <property type="match status" value="1"/>
</dbReference>
<dbReference type="SMART" id="SM00992">
    <property type="entry name" value="YccV-like"/>
    <property type="match status" value="1"/>
</dbReference>
<reference evidence="2" key="1">
    <citation type="submission" date="2021-12" db="EMBL/GenBank/DDBJ databases">
        <authorList>
            <person name="King R."/>
        </authorList>
    </citation>
    <scope>NUCLEOTIDE SEQUENCE</scope>
</reference>
<dbReference type="SMART" id="SM00256">
    <property type="entry name" value="FBOX"/>
    <property type="match status" value="1"/>
</dbReference>
<gene>
    <name evidence="2" type="ORF">DIATSA_LOCUS1882</name>
</gene>
<feature type="domain" description="F-box" evidence="1">
    <location>
        <begin position="6"/>
        <end position="53"/>
    </location>
</feature>
<dbReference type="InterPro" id="IPR011722">
    <property type="entry name" value="Hemimethylated_DNA-bd_dom"/>
</dbReference>
<keyword evidence="3" id="KW-1185">Reference proteome</keyword>
<organism evidence="2 3">
    <name type="scientific">Diatraea saccharalis</name>
    <name type="common">sugarcane borer</name>
    <dbReference type="NCBI Taxonomy" id="40085"/>
    <lineage>
        <taxon>Eukaryota</taxon>
        <taxon>Metazoa</taxon>
        <taxon>Ecdysozoa</taxon>
        <taxon>Arthropoda</taxon>
        <taxon>Hexapoda</taxon>
        <taxon>Insecta</taxon>
        <taxon>Pterygota</taxon>
        <taxon>Neoptera</taxon>
        <taxon>Endopterygota</taxon>
        <taxon>Lepidoptera</taxon>
        <taxon>Glossata</taxon>
        <taxon>Ditrysia</taxon>
        <taxon>Pyraloidea</taxon>
        <taxon>Crambidae</taxon>
        <taxon>Crambinae</taxon>
        <taxon>Diatraea</taxon>
    </lineage>
</organism>
<dbReference type="PROSITE" id="PS50181">
    <property type="entry name" value="FBOX"/>
    <property type="match status" value="1"/>
</dbReference>
<dbReference type="InterPro" id="IPR036047">
    <property type="entry name" value="F-box-like_dom_sf"/>
</dbReference>
<evidence type="ECO:0000313" key="3">
    <source>
        <dbReference type="Proteomes" id="UP001153714"/>
    </source>
</evidence>
<protein>
    <recommendedName>
        <fullName evidence="1">F-box domain-containing protein</fullName>
    </recommendedName>
</protein>
<dbReference type="NCBIfam" id="TIGR02097">
    <property type="entry name" value="yccV"/>
    <property type="match status" value="1"/>
</dbReference>
<dbReference type="Pfam" id="PF08755">
    <property type="entry name" value="YccV-like"/>
    <property type="match status" value="1"/>
</dbReference>
<dbReference type="OrthoDB" id="28868at2759"/>
<dbReference type="InterPro" id="IPR032698">
    <property type="entry name" value="SirB1_N"/>
</dbReference>
<evidence type="ECO:0000259" key="1">
    <source>
        <dbReference type="PROSITE" id="PS50181"/>
    </source>
</evidence>
<dbReference type="Proteomes" id="UP001153714">
    <property type="component" value="Chromosome 11"/>
</dbReference>
<dbReference type="AlphaFoldDB" id="A0A9N9QUU9"/>
<dbReference type="Pfam" id="PF13369">
    <property type="entry name" value="Transglut_core2"/>
    <property type="match status" value="1"/>
</dbReference>
<dbReference type="SUPFAM" id="SSF141255">
    <property type="entry name" value="YccV-like"/>
    <property type="match status" value="1"/>
</dbReference>
<dbReference type="EMBL" id="OU893342">
    <property type="protein sequence ID" value="CAG9783731.1"/>
    <property type="molecule type" value="Genomic_DNA"/>
</dbReference>
<reference evidence="2" key="2">
    <citation type="submission" date="2022-10" db="EMBL/GenBank/DDBJ databases">
        <authorList>
            <consortium name="ENA_rothamsted_submissions"/>
            <consortium name="culmorum"/>
            <person name="King R."/>
        </authorList>
    </citation>
    <scope>NUCLEOTIDE SEQUENCE</scope>
</reference>
<dbReference type="GO" id="GO:0003677">
    <property type="term" value="F:DNA binding"/>
    <property type="evidence" value="ECO:0007669"/>
    <property type="project" value="InterPro"/>
</dbReference>
<dbReference type="SUPFAM" id="SSF81383">
    <property type="entry name" value="F-box domain"/>
    <property type="match status" value="1"/>
</dbReference>
<evidence type="ECO:0000313" key="2">
    <source>
        <dbReference type="EMBL" id="CAG9783731.1"/>
    </source>
</evidence>
<dbReference type="Pfam" id="PF12937">
    <property type="entry name" value="F-box-like"/>
    <property type="match status" value="1"/>
</dbReference>
<proteinExistence type="predicted"/>
<dbReference type="Gene3D" id="2.30.30.390">
    <property type="entry name" value="Hemimethylated DNA-binding domain"/>
    <property type="match status" value="1"/>
</dbReference>
<name>A0A9N9QUU9_9NEOP</name>
<dbReference type="InterPro" id="IPR001810">
    <property type="entry name" value="F-box_dom"/>
</dbReference>
<sequence length="586" mass="68976">MEEESQCYIISLPIEVLTLILRKCKSQDIVAFASTSKDFREIVLNNQTLWKYQFKPEIPYYMFESLEKNGDGNWFFEITEFHLLKKRIMKEVLDMSPKYYRRCGHLSLEDVRSFFDIALSRNVNYFYVIFILQDLVRKAKKNIHDDCAKKPYTMTEMIYAKIILRHLIHTFLAVKWVKSRMNNNDMPPEFVVNFFMQWADSYNWHHENDITVMIDQIVSRVQNVLDAQQPRWASLSIAERIASKVLNEKQVLSTITQVLFPERNMRITALVNLSTLSVTQALKYNCASFITMAVIYNAVANRCCVGCKLVSFPSHLFLEWRDMSDIRQTVPYSIDLGSGELRPKRRCPFSKTDHIATYKYCPDSLLQYIYSVFNSCKEGVRDWSKQNSTHLLDFLGNRYSDLNPYRNFLTHLNGNPLMSSMNADLDITNLQDEQIQIIRSLAYLNTPVEPIQNEVLVRRRNGHVKYAVGMVCCHKKFDYVGVIRGWDHYWVHNLADRMEINLNLQYGIKQPFYFVTAEDQSSRYVAQENLLHITHPCRLANLEDTIAREFTHFDGFAYVPNDQKLKEYPDDPYIVNVFRYRCRLMP</sequence>
<accession>A0A9N9QUU9</accession>
<dbReference type="PANTHER" id="PTHR31350">
    <property type="entry name" value="SI:DKEY-261L7.2"/>
    <property type="match status" value="1"/>
</dbReference>
<dbReference type="InterPro" id="IPR036623">
    <property type="entry name" value="Hemimethylated_DNA-bd_sf"/>
</dbReference>